<keyword evidence="4 8" id="KW-1133">Transmembrane helix</keyword>
<dbReference type="FunFam" id="1.20.1250.20:FF:000064">
    <property type="entry name" value="MFS allantoate transporter"/>
    <property type="match status" value="1"/>
</dbReference>
<feature type="transmembrane region" description="Helical" evidence="8">
    <location>
        <begin position="170"/>
        <end position="189"/>
    </location>
</feature>
<dbReference type="AlphaFoldDB" id="A0A1L9U3D1"/>
<evidence type="ECO:0000256" key="6">
    <source>
        <dbReference type="ARBA" id="ARBA00037968"/>
    </source>
</evidence>
<dbReference type="Pfam" id="PF07690">
    <property type="entry name" value="MFS_1"/>
    <property type="match status" value="1"/>
</dbReference>
<sequence length="476" mass="52659">MKGDAPVSDADGNPDISPGEEFLTPMPNASSERLLRKIDWHLMPLMMFSYMLQFLDKQTLGQSAIMGIMEDLNLDGNHYSWAGSIFYFAYLAFSYPVSMLMVRLPIGKFLAINVLLWGAVLACHAATHNVAGLYATRFFLGATEAAASPGFSLITGMWYTREEQPLRHGIWFAGNSFATAFGGLVAYGVAHIHGSIAAWKWLFIIYGLTTVVLAIALLIFLPDSPLSARFLMEHERREAVERLKHNQTGIKSDVIQWDQVWQALTDYRIWILFFFQVANNIPNGGLTMFGTIVLSGMGFSTLNTYLLQMPMGTVHGLFVIGRLTGCVLIYACERQGPRLLGMFLFTAYAAGLPMTLSMVSSNVAGFTKKATVSAMMFVAYCTGNIIGPFLFFSREQPGYKSGFIAVMACLSAATVLILILGLLWRLENAKRDQIHGQVVPNHAVIINTNDNKTSVIVPELAADITDTDNPNFRYVY</sequence>
<dbReference type="Proteomes" id="UP000184499">
    <property type="component" value="Unassembled WGS sequence"/>
</dbReference>
<comment type="subcellular location">
    <subcellularLocation>
        <location evidence="1">Membrane</location>
        <topology evidence="1">Multi-pass membrane protein</topology>
    </subcellularLocation>
</comment>
<evidence type="ECO:0000256" key="7">
    <source>
        <dbReference type="SAM" id="MobiDB-lite"/>
    </source>
</evidence>
<evidence type="ECO:0000256" key="4">
    <source>
        <dbReference type="ARBA" id="ARBA00022989"/>
    </source>
</evidence>
<evidence type="ECO:0000256" key="1">
    <source>
        <dbReference type="ARBA" id="ARBA00004141"/>
    </source>
</evidence>
<dbReference type="PANTHER" id="PTHR43791">
    <property type="entry name" value="PERMEASE-RELATED"/>
    <property type="match status" value="1"/>
</dbReference>
<evidence type="ECO:0000259" key="9">
    <source>
        <dbReference type="PROSITE" id="PS50850"/>
    </source>
</evidence>
<keyword evidence="5 8" id="KW-0472">Membrane</keyword>
<accession>A0A1L9U3D1</accession>
<keyword evidence="11" id="KW-1185">Reference proteome</keyword>
<feature type="transmembrane region" description="Helical" evidence="8">
    <location>
        <begin position="201"/>
        <end position="221"/>
    </location>
</feature>
<proteinExistence type="inferred from homology"/>
<dbReference type="InterPro" id="IPR036259">
    <property type="entry name" value="MFS_trans_sf"/>
</dbReference>
<dbReference type="VEuPathDB" id="FungiDB:ASPBRDRAFT_138580"/>
<gene>
    <name evidence="10" type="ORF">ASPBRDRAFT_138580</name>
</gene>
<dbReference type="RefSeq" id="XP_067473402.1">
    <property type="nucleotide sequence ID" value="XM_067619008.1"/>
</dbReference>
<feature type="transmembrane region" description="Helical" evidence="8">
    <location>
        <begin position="371"/>
        <end position="391"/>
    </location>
</feature>
<feature type="transmembrane region" description="Helical" evidence="8">
    <location>
        <begin position="339"/>
        <end position="359"/>
    </location>
</feature>
<dbReference type="OMA" id="ASAMMFM"/>
<dbReference type="Gene3D" id="1.20.1250.20">
    <property type="entry name" value="MFS general substrate transporter like domains"/>
    <property type="match status" value="1"/>
</dbReference>
<organism evidence="10 11">
    <name type="scientific">Aspergillus brasiliensis (strain CBS 101740 / IMI 381727 / IBT 21946)</name>
    <dbReference type="NCBI Taxonomy" id="767769"/>
    <lineage>
        <taxon>Eukaryota</taxon>
        <taxon>Fungi</taxon>
        <taxon>Dikarya</taxon>
        <taxon>Ascomycota</taxon>
        <taxon>Pezizomycotina</taxon>
        <taxon>Eurotiomycetes</taxon>
        <taxon>Eurotiomycetidae</taxon>
        <taxon>Eurotiales</taxon>
        <taxon>Aspergillaceae</taxon>
        <taxon>Aspergillus</taxon>
        <taxon>Aspergillus subgen. Circumdati</taxon>
    </lineage>
</organism>
<dbReference type="OrthoDB" id="6730379at2759"/>
<feature type="transmembrane region" description="Helical" evidence="8">
    <location>
        <begin position="79"/>
        <end position="97"/>
    </location>
</feature>
<dbReference type="GO" id="GO:0022857">
    <property type="term" value="F:transmembrane transporter activity"/>
    <property type="evidence" value="ECO:0007669"/>
    <property type="project" value="InterPro"/>
</dbReference>
<dbReference type="SUPFAM" id="SSF103473">
    <property type="entry name" value="MFS general substrate transporter"/>
    <property type="match status" value="1"/>
</dbReference>
<feature type="transmembrane region" description="Helical" evidence="8">
    <location>
        <begin position="139"/>
        <end position="158"/>
    </location>
</feature>
<evidence type="ECO:0000256" key="3">
    <source>
        <dbReference type="ARBA" id="ARBA00022692"/>
    </source>
</evidence>
<evidence type="ECO:0000313" key="11">
    <source>
        <dbReference type="Proteomes" id="UP000184499"/>
    </source>
</evidence>
<feature type="transmembrane region" description="Helical" evidence="8">
    <location>
        <begin position="286"/>
        <end position="307"/>
    </location>
</feature>
<dbReference type="PROSITE" id="PS50850">
    <property type="entry name" value="MFS"/>
    <property type="match status" value="1"/>
</dbReference>
<dbReference type="InterPro" id="IPR020846">
    <property type="entry name" value="MFS_dom"/>
</dbReference>
<dbReference type="PANTHER" id="PTHR43791:SF103">
    <property type="entry name" value="MAJOR FACILITATOR SUPERFAMILY (MFS) PROFILE DOMAIN-CONTAINING PROTEIN-RELATED"/>
    <property type="match status" value="1"/>
</dbReference>
<feature type="transmembrane region" description="Helical" evidence="8">
    <location>
        <begin position="403"/>
        <end position="424"/>
    </location>
</feature>
<feature type="domain" description="Major facilitator superfamily (MFS) profile" evidence="9">
    <location>
        <begin position="42"/>
        <end position="429"/>
    </location>
</feature>
<evidence type="ECO:0000256" key="2">
    <source>
        <dbReference type="ARBA" id="ARBA00022448"/>
    </source>
</evidence>
<dbReference type="GeneID" id="93571496"/>
<evidence type="ECO:0000313" key="10">
    <source>
        <dbReference type="EMBL" id="OJJ66152.1"/>
    </source>
</evidence>
<name>A0A1L9U3D1_ASPBC</name>
<dbReference type="EMBL" id="KV878701">
    <property type="protein sequence ID" value="OJJ66152.1"/>
    <property type="molecule type" value="Genomic_DNA"/>
</dbReference>
<keyword evidence="2" id="KW-0813">Transport</keyword>
<feature type="transmembrane region" description="Helical" evidence="8">
    <location>
        <begin position="109"/>
        <end position="127"/>
    </location>
</feature>
<dbReference type="GO" id="GO:0016020">
    <property type="term" value="C:membrane"/>
    <property type="evidence" value="ECO:0007669"/>
    <property type="project" value="UniProtKB-SubCell"/>
</dbReference>
<protein>
    <recommendedName>
        <fullName evidence="9">Major facilitator superfamily (MFS) profile domain-containing protein</fullName>
    </recommendedName>
</protein>
<evidence type="ECO:0000256" key="5">
    <source>
        <dbReference type="ARBA" id="ARBA00023136"/>
    </source>
</evidence>
<feature type="transmembrane region" description="Helical" evidence="8">
    <location>
        <begin position="313"/>
        <end position="332"/>
    </location>
</feature>
<comment type="similarity">
    <text evidence="6">Belongs to the major facilitator superfamily. Allantoate permease family.</text>
</comment>
<dbReference type="InterPro" id="IPR011701">
    <property type="entry name" value="MFS"/>
</dbReference>
<feature type="region of interest" description="Disordered" evidence="7">
    <location>
        <begin position="1"/>
        <end position="25"/>
    </location>
</feature>
<dbReference type="STRING" id="767769.A0A1L9U3D1"/>
<reference evidence="11" key="1">
    <citation type="journal article" date="2017" name="Genome Biol.">
        <title>Comparative genomics reveals high biological diversity and specific adaptations in the industrially and medically important fungal genus Aspergillus.</title>
        <authorList>
            <person name="de Vries R.P."/>
            <person name="Riley R."/>
            <person name="Wiebenga A."/>
            <person name="Aguilar-Osorio G."/>
            <person name="Amillis S."/>
            <person name="Uchima C.A."/>
            <person name="Anderluh G."/>
            <person name="Asadollahi M."/>
            <person name="Askin M."/>
            <person name="Barry K."/>
            <person name="Battaglia E."/>
            <person name="Bayram O."/>
            <person name="Benocci T."/>
            <person name="Braus-Stromeyer S.A."/>
            <person name="Caldana C."/>
            <person name="Canovas D."/>
            <person name="Cerqueira G.C."/>
            <person name="Chen F."/>
            <person name="Chen W."/>
            <person name="Choi C."/>
            <person name="Clum A."/>
            <person name="Dos Santos R.A."/>
            <person name="Damasio A.R."/>
            <person name="Diallinas G."/>
            <person name="Emri T."/>
            <person name="Fekete E."/>
            <person name="Flipphi M."/>
            <person name="Freyberg S."/>
            <person name="Gallo A."/>
            <person name="Gournas C."/>
            <person name="Habgood R."/>
            <person name="Hainaut M."/>
            <person name="Harispe M.L."/>
            <person name="Henrissat B."/>
            <person name="Hilden K.S."/>
            <person name="Hope R."/>
            <person name="Hossain A."/>
            <person name="Karabika E."/>
            <person name="Karaffa L."/>
            <person name="Karanyi Z."/>
            <person name="Krasevec N."/>
            <person name="Kuo A."/>
            <person name="Kusch H."/>
            <person name="LaButti K."/>
            <person name="Lagendijk E.L."/>
            <person name="Lapidus A."/>
            <person name="Levasseur A."/>
            <person name="Lindquist E."/>
            <person name="Lipzen A."/>
            <person name="Logrieco A.F."/>
            <person name="MacCabe A."/>
            <person name="Maekelae M.R."/>
            <person name="Malavazi I."/>
            <person name="Melin P."/>
            <person name="Meyer V."/>
            <person name="Mielnichuk N."/>
            <person name="Miskei M."/>
            <person name="Molnar A.P."/>
            <person name="Mule G."/>
            <person name="Ngan C.Y."/>
            <person name="Orejas M."/>
            <person name="Orosz E."/>
            <person name="Ouedraogo J.P."/>
            <person name="Overkamp K.M."/>
            <person name="Park H.-S."/>
            <person name="Perrone G."/>
            <person name="Piumi F."/>
            <person name="Punt P.J."/>
            <person name="Ram A.F."/>
            <person name="Ramon A."/>
            <person name="Rauscher S."/>
            <person name="Record E."/>
            <person name="Riano-Pachon D.M."/>
            <person name="Robert V."/>
            <person name="Roehrig J."/>
            <person name="Ruller R."/>
            <person name="Salamov A."/>
            <person name="Salih N.S."/>
            <person name="Samson R.A."/>
            <person name="Sandor E."/>
            <person name="Sanguinetti M."/>
            <person name="Schuetze T."/>
            <person name="Sepcic K."/>
            <person name="Shelest E."/>
            <person name="Sherlock G."/>
            <person name="Sophianopoulou V."/>
            <person name="Squina F.M."/>
            <person name="Sun H."/>
            <person name="Susca A."/>
            <person name="Todd R.B."/>
            <person name="Tsang A."/>
            <person name="Unkles S.E."/>
            <person name="van de Wiele N."/>
            <person name="van Rossen-Uffink D."/>
            <person name="Oliveira J.V."/>
            <person name="Vesth T.C."/>
            <person name="Visser J."/>
            <person name="Yu J.-H."/>
            <person name="Zhou M."/>
            <person name="Andersen M.R."/>
            <person name="Archer D.B."/>
            <person name="Baker S.E."/>
            <person name="Benoit I."/>
            <person name="Brakhage A.A."/>
            <person name="Braus G.H."/>
            <person name="Fischer R."/>
            <person name="Frisvad J.C."/>
            <person name="Goldman G.H."/>
            <person name="Houbraken J."/>
            <person name="Oakley B."/>
            <person name="Pocsi I."/>
            <person name="Scazzocchio C."/>
            <person name="Seiboth B."/>
            <person name="vanKuyk P.A."/>
            <person name="Wortman J."/>
            <person name="Dyer P.S."/>
            <person name="Grigoriev I.V."/>
        </authorList>
    </citation>
    <scope>NUCLEOTIDE SEQUENCE [LARGE SCALE GENOMIC DNA]</scope>
    <source>
        <strain evidence="11">CBS 101740 / IMI 381727 / IBT 21946</strain>
    </source>
</reference>
<keyword evidence="3 8" id="KW-0812">Transmembrane</keyword>
<evidence type="ECO:0000256" key="8">
    <source>
        <dbReference type="SAM" id="Phobius"/>
    </source>
</evidence>